<reference evidence="7" key="2">
    <citation type="journal article" date="2024" name="Plant">
        <title>Genomic evolution and insights into agronomic trait innovations of Sesamum species.</title>
        <authorList>
            <person name="Miao H."/>
            <person name="Wang L."/>
            <person name="Qu L."/>
            <person name="Liu H."/>
            <person name="Sun Y."/>
            <person name="Le M."/>
            <person name="Wang Q."/>
            <person name="Wei S."/>
            <person name="Zheng Y."/>
            <person name="Lin W."/>
            <person name="Duan Y."/>
            <person name="Cao H."/>
            <person name="Xiong S."/>
            <person name="Wang X."/>
            <person name="Wei L."/>
            <person name="Li C."/>
            <person name="Ma Q."/>
            <person name="Ju M."/>
            <person name="Zhao R."/>
            <person name="Li G."/>
            <person name="Mu C."/>
            <person name="Tian Q."/>
            <person name="Mei H."/>
            <person name="Zhang T."/>
            <person name="Gao T."/>
            <person name="Zhang H."/>
        </authorList>
    </citation>
    <scope>NUCLEOTIDE SEQUENCE</scope>
    <source>
        <strain evidence="7">G02</strain>
    </source>
</reference>
<dbReference type="Pfam" id="PF02234">
    <property type="entry name" value="CDI"/>
    <property type="match status" value="1"/>
</dbReference>
<accession>A0AAW2UBX5</accession>
<gene>
    <name evidence="7" type="ORF">Sradi_1611000</name>
</gene>
<comment type="similarity">
    <text evidence="2">Belongs to the CDI family. ICK/KRP subfamily.</text>
</comment>
<comment type="subcellular location">
    <subcellularLocation>
        <location evidence="1">Nucleus</location>
        <location evidence="1">Nucleoplasm</location>
    </subcellularLocation>
</comment>
<proteinExistence type="inferred from homology"/>
<dbReference type="GO" id="GO:0051726">
    <property type="term" value="P:regulation of cell cycle"/>
    <property type="evidence" value="ECO:0007669"/>
    <property type="project" value="InterPro"/>
</dbReference>
<reference evidence="7" key="1">
    <citation type="submission" date="2020-06" db="EMBL/GenBank/DDBJ databases">
        <authorList>
            <person name="Li T."/>
            <person name="Hu X."/>
            <person name="Zhang T."/>
            <person name="Song X."/>
            <person name="Zhang H."/>
            <person name="Dai N."/>
            <person name="Sheng W."/>
            <person name="Hou X."/>
            <person name="Wei L."/>
        </authorList>
    </citation>
    <scope>NUCLEOTIDE SEQUENCE</scope>
    <source>
        <strain evidence="7">G02</strain>
        <tissue evidence="7">Leaf</tissue>
    </source>
</reference>
<evidence type="ECO:0000313" key="7">
    <source>
        <dbReference type="EMBL" id="KAL0414093.1"/>
    </source>
</evidence>
<evidence type="ECO:0000256" key="2">
    <source>
        <dbReference type="ARBA" id="ARBA00010274"/>
    </source>
</evidence>
<evidence type="ECO:0000256" key="1">
    <source>
        <dbReference type="ARBA" id="ARBA00004642"/>
    </source>
</evidence>
<dbReference type="Gene3D" id="4.10.365.10">
    <property type="entry name" value="p27"/>
    <property type="match status" value="1"/>
</dbReference>
<evidence type="ECO:0000256" key="5">
    <source>
        <dbReference type="SAM" id="MobiDB-lite"/>
    </source>
</evidence>
<keyword evidence="3 7" id="KW-0649">Protein kinase inhibitor</keyword>
<dbReference type="InterPro" id="IPR044898">
    <property type="entry name" value="CDI_dom_sf"/>
</dbReference>
<name>A0AAW2UBX5_SESRA</name>
<organism evidence="7">
    <name type="scientific">Sesamum radiatum</name>
    <name type="common">Black benniseed</name>
    <dbReference type="NCBI Taxonomy" id="300843"/>
    <lineage>
        <taxon>Eukaryota</taxon>
        <taxon>Viridiplantae</taxon>
        <taxon>Streptophyta</taxon>
        <taxon>Embryophyta</taxon>
        <taxon>Tracheophyta</taxon>
        <taxon>Spermatophyta</taxon>
        <taxon>Magnoliopsida</taxon>
        <taxon>eudicotyledons</taxon>
        <taxon>Gunneridae</taxon>
        <taxon>Pentapetalae</taxon>
        <taxon>asterids</taxon>
        <taxon>lamiids</taxon>
        <taxon>Lamiales</taxon>
        <taxon>Pedaliaceae</taxon>
        <taxon>Sesamum</taxon>
    </lineage>
</organism>
<dbReference type="GO" id="GO:0005654">
    <property type="term" value="C:nucleoplasm"/>
    <property type="evidence" value="ECO:0007669"/>
    <property type="project" value="UniProtKB-SubCell"/>
</dbReference>
<keyword evidence="4" id="KW-0131">Cell cycle</keyword>
<dbReference type="PIRSF" id="PIRSF017811">
    <property type="entry name" value="CDK_inhib_pln"/>
    <property type="match status" value="1"/>
</dbReference>
<dbReference type="InterPro" id="IPR003175">
    <property type="entry name" value="CDI_dom"/>
</dbReference>
<evidence type="ECO:0000256" key="4">
    <source>
        <dbReference type="ARBA" id="ARBA00023306"/>
    </source>
</evidence>
<evidence type="ECO:0000259" key="6">
    <source>
        <dbReference type="Pfam" id="PF02234"/>
    </source>
</evidence>
<dbReference type="EMBL" id="JACGWJ010000006">
    <property type="protein sequence ID" value="KAL0414093.1"/>
    <property type="molecule type" value="Genomic_DNA"/>
</dbReference>
<feature type="domain" description="Cyclin-dependent kinase inhibitor" evidence="6">
    <location>
        <begin position="178"/>
        <end position="224"/>
    </location>
</feature>
<dbReference type="AlphaFoldDB" id="A0AAW2UBX5"/>
<evidence type="ECO:0000256" key="3">
    <source>
        <dbReference type="ARBA" id="ARBA00023013"/>
    </source>
</evidence>
<feature type="region of interest" description="Disordered" evidence="5">
    <location>
        <begin position="83"/>
        <end position="126"/>
    </location>
</feature>
<comment type="caution">
    <text evidence="7">The sequence shown here is derived from an EMBL/GenBank/DDBJ whole genome shotgun (WGS) entry which is preliminary data.</text>
</comment>
<dbReference type="GO" id="GO:0004861">
    <property type="term" value="F:cyclin-dependent protein serine/threonine kinase inhibitor activity"/>
    <property type="evidence" value="ECO:0007669"/>
    <property type="project" value="InterPro"/>
</dbReference>
<dbReference type="InterPro" id="IPR044275">
    <property type="entry name" value="KRP"/>
</dbReference>
<sequence>MAKRTNKAKTTRSVAVKDKLHHAQAPIGVLTRAKTMALKKSLSSRSTSLIMEDITTNNGSDGCYLQLRSRRLERRVLPLAKKAKKKKCSPAKAKKEVASSKIEEDGVEIEENNKKDDYNEEDEGSYGDNELVLENKGRITRESTPSTLIEGSNIIKTPTSSNKSATNVGAVKKLQIGNRIMPSAEELEAFFAPQEKLDIERFIKEYNFDPVNEKPLKGRYEWVEFKP</sequence>
<feature type="compositionally biased region" description="Basic and acidic residues" evidence="5">
    <location>
        <begin position="93"/>
        <end position="104"/>
    </location>
</feature>
<dbReference type="PANTHER" id="PTHR46776">
    <property type="entry name" value="CYCLIN-DEPENDENT KINASE INHIBITOR 4-RELATED"/>
    <property type="match status" value="1"/>
</dbReference>
<protein>
    <submittedName>
        <fullName evidence="7">Cyclin-dependent kinase inhibitor 4</fullName>
    </submittedName>
</protein>